<feature type="compositionally biased region" description="Acidic residues" evidence="1">
    <location>
        <begin position="91"/>
        <end position="100"/>
    </location>
</feature>
<name>A0A9W8J8I2_9AGAR</name>
<reference evidence="2" key="1">
    <citation type="submission" date="2022-06" db="EMBL/GenBank/DDBJ databases">
        <title>Genome Sequence of Candolleomyces eurysporus.</title>
        <authorList>
            <person name="Buettner E."/>
        </authorList>
    </citation>
    <scope>NUCLEOTIDE SEQUENCE</scope>
    <source>
        <strain evidence="2">VTCC 930004</strain>
    </source>
</reference>
<comment type="caution">
    <text evidence="2">The sequence shown here is derived from an EMBL/GenBank/DDBJ whole genome shotgun (WGS) entry which is preliminary data.</text>
</comment>
<feature type="region of interest" description="Disordered" evidence="1">
    <location>
        <begin position="1"/>
        <end position="78"/>
    </location>
</feature>
<sequence>MISVSPIVDVPQNPPPLTPPPVVNVPAPPEVPLQQTQKSRGKGRAQPAKPRGKSKKPIKASKSAAASDPQSGSSVQDPATMEGMLKLASEADSDSGETDDDKLAVKPHFPCDYNKLNVEQKAEVHREANDELRQHRTYNVPLSNSTRTWIRRGQPVLTAAGSYSQKLAASVFIITNGRTVCHFHTVYDHRSKLNDAHPKPKSQQKFTGVPFEPVKKPLRHPSYLDRPRVDSEGRPKVPSPTSFNPNFTLARVLEFFPVEKGVRRLHCGCDFDEVLMEFYFWKRTKLVSPTTEASEGYGKPMKPRDRAYLCASLTSLDLSLNCLYRFDSNHRHITQADRLRRVIGRIEQKIEDSQSKDSVEGGSKSTGKARKKVLEYKEISDTEEQPGVHESDSDIEHPVRSPVAFDEDRHLFSDTE</sequence>
<feature type="compositionally biased region" description="Basic and acidic residues" evidence="1">
    <location>
        <begin position="372"/>
        <end position="399"/>
    </location>
</feature>
<dbReference type="AlphaFoldDB" id="A0A9W8J8I2"/>
<protein>
    <submittedName>
        <fullName evidence="2">Uncharacterized protein</fullName>
    </submittedName>
</protein>
<dbReference type="OrthoDB" id="3062477at2759"/>
<dbReference type="EMBL" id="JANBPK010000933">
    <property type="protein sequence ID" value="KAJ2928259.1"/>
    <property type="molecule type" value="Genomic_DNA"/>
</dbReference>
<evidence type="ECO:0000256" key="1">
    <source>
        <dbReference type="SAM" id="MobiDB-lite"/>
    </source>
</evidence>
<dbReference type="Proteomes" id="UP001140091">
    <property type="component" value="Unassembled WGS sequence"/>
</dbReference>
<feature type="compositionally biased region" description="Polar residues" evidence="1">
    <location>
        <begin position="68"/>
        <end position="77"/>
    </location>
</feature>
<feature type="region of interest" description="Disordered" evidence="1">
    <location>
        <begin position="89"/>
        <end position="108"/>
    </location>
</feature>
<evidence type="ECO:0000313" key="3">
    <source>
        <dbReference type="Proteomes" id="UP001140091"/>
    </source>
</evidence>
<proteinExistence type="predicted"/>
<feature type="compositionally biased region" description="Basic residues" evidence="1">
    <location>
        <begin position="50"/>
        <end position="59"/>
    </location>
</feature>
<feature type="compositionally biased region" description="Basic and acidic residues" evidence="1">
    <location>
        <begin position="350"/>
        <end position="359"/>
    </location>
</feature>
<organism evidence="2 3">
    <name type="scientific">Candolleomyces eurysporus</name>
    <dbReference type="NCBI Taxonomy" id="2828524"/>
    <lineage>
        <taxon>Eukaryota</taxon>
        <taxon>Fungi</taxon>
        <taxon>Dikarya</taxon>
        <taxon>Basidiomycota</taxon>
        <taxon>Agaricomycotina</taxon>
        <taxon>Agaricomycetes</taxon>
        <taxon>Agaricomycetidae</taxon>
        <taxon>Agaricales</taxon>
        <taxon>Agaricineae</taxon>
        <taxon>Psathyrellaceae</taxon>
        <taxon>Candolleomyces</taxon>
    </lineage>
</organism>
<gene>
    <name evidence="2" type="ORF">H1R20_g8837</name>
</gene>
<evidence type="ECO:0000313" key="2">
    <source>
        <dbReference type="EMBL" id="KAJ2928259.1"/>
    </source>
</evidence>
<feature type="non-terminal residue" evidence="2">
    <location>
        <position position="1"/>
    </location>
</feature>
<feature type="compositionally biased region" description="Basic and acidic residues" evidence="1">
    <location>
        <begin position="406"/>
        <end position="416"/>
    </location>
</feature>
<feature type="region of interest" description="Disordered" evidence="1">
    <location>
        <begin position="350"/>
        <end position="416"/>
    </location>
</feature>
<keyword evidence="3" id="KW-1185">Reference proteome</keyword>
<feature type="compositionally biased region" description="Pro residues" evidence="1">
    <location>
        <begin position="12"/>
        <end position="31"/>
    </location>
</feature>
<accession>A0A9W8J8I2</accession>